<feature type="region of interest" description="Disordered" evidence="1">
    <location>
        <begin position="1"/>
        <end position="68"/>
    </location>
</feature>
<protein>
    <recommendedName>
        <fullName evidence="4">Scaffolding protein</fullName>
    </recommendedName>
</protein>
<accession>A0ABD6QM56</accession>
<name>A0ABD6QM56_MYCFO</name>
<dbReference type="RefSeq" id="WP_076205385.1">
    <property type="nucleotide sequence ID" value="NZ_MBER01000071.1"/>
</dbReference>
<dbReference type="EMBL" id="MBER01000071">
    <property type="protein sequence ID" value="OMC44708.1"/>
    <property type="molecule type" value="Genomic_DNA"/>
</dbReference>
<evidence type="ECO:0000313" key="3">
    <source>
        <dbReference type="Proteomes" id="UP000187001"/>
    </source>
</evidence>
<evidence type="ECO:0000313" key="2">
    <source>
        <dbReference type="EMBL" id="OMC44708.1"/>
    </source>
</evidence>
<proteinExistence type="predicted"/>
<comment type="caution">
    <text evidence="2">The sequence shown here is derived from an EMBL/GenBank/DDBJ whole genome shotgun (WGS) entry which is preliminary data.</text>
</comment>
<feature type="region of interest" description="Disordered" evidence="1">
    <location>
        <begin position="147"/>
        <end position="202"/>
    </location>
</feature>
<feature type="compositionally biased region" description="Basic and acidic residues" evidence="1">
    <location>
        <begin position="172"/>
        <end position="188"/>
    </location>
</feature>
<dbReference type="AlphaFoldDB" id="A0ABD6QM56"/>
<feature type="compositionally biased region" description="Basic and acidic residues" evidence="1">
    <location>
        <begin position="46"/>
        <end position="68"/>
    </location>
</feature>
<gene>
    <name evidence="2" type="ORF">A5742_27430</name>
</gene>
<evidence type="ECO:0008006" key="4">
    <source>
        <dbReference type="Google" id="ProtNLM"/>
    </source>
</evidence>
<evidence type="ECO:0000256" key="1">
    <source>
        <dbReference type="SAM" id="MobiDB-lite"/>
    </source>
</evidence>
<organism evidence="2 3">
    <name type="scientific">Mycolicibacterium fortuitum</name>
    <name type="common">Mycobacterium fortuitum</name>
    <dbReference type="NCBI Taxonomy" id="1766"/>
    <lineage>
        <taxon>Bacteria</taxon>
        <taxon>Bacillati</taxon>
        <taxon>Actinomycetota</taxon>
        <taxon>Actinomycetes</taxon>
        <taxon>Mycobacteriales</taxon>
        <taxon>Mycobacteriaceae</taxon>
        <taxon>Mycolicibacterium</taxon>
    </lineage>
</organism>
<dbReference type="Proteomes" id="UP000187001">
    <property type="component" value="Unassembled WGS sequence"/>
</dbReference>
<sequence>MSEATPKDMPGAGAETEPSTQAAAEVTAEPVEVKSEPAPKPTETVDFWKSKARQHEDRAKSNFEDAQRWRELREKAGGKDDFDPRSEIEKIQADLKAERLARWRAEVARATDVDPEDIKGETEEEMRESAERWKQRFEARLDAALKSKKTAPAAAPAAEVTSDAKVSGPKQLSRDELKNMTRQQRLDAYKNGQVDALIGRTD</sequence>
<reference evidence="2 3" key="1">
    <citation type="submission" date="2016-07" db="EMBL/GenBank/DDBJ databases">
        <authorList>
            <person name="Sutton G."/>
            <person name="Brinkac L."/>
            <person name="Sanka R."/>
            <person name="Adams M."/>
            <person name="Lau E."/>
            <person name="Kumar A."/>
            <person name="Macaden R."/>
        </authorList>
    </citation>
    <scope>NUCLEOTIDE SEQUENCE [LARGE SCALE GENOMIC DNA]</scope>
    <source>
        <strain evidence="2 3">GA-0871</strain>
    </source>
</reference>